<keyword evidence="1" id="KW-1133">Transmembrane helix</keyword>
<gene>
    <name evidence="2" type="ORF">DBRI00130_LOCUS14554</name>
</gene>
<keyword evidence="1" id="KW-0812">Transmembrane</keyword>
<dbReference type="EMBL" id="HBNS01018217">
    <property type="protein sequence ID" value="CAE4606491.1"/>
    <property type="molecule type" value="Transcribed_RNA"/>
</dbReference>
<reference evidence="2" key="1">
    <citation type="submission" date="2021-01" db="EMBL/GenBank/DDBJ databases">
        <authorList>
            <person name="Corre E."/>
            <person name="Pelletier E."/>
            <person name="Niang G."/>
            <person name="Scheremetjew M."/>
            <person name="Finn R."/>
            <person name="Kale V."/>
            <person name="Holt S."/>
            <person name="Cochrane G."/>
            <person name="Meng A."/>
            <person name="Brown T."/>
            <person name="Cohen L."/>
        </authorList>
    </citation>
    <scope>NUCLEOTIDE SEQUENCE</scope>
    <source>
        <strain evidence="2">GSO104</strain>
    </source>
</reference>
<organism evidence="2">
    <name type="scientific">Ditylum brightwellii</name>
    <dbReference type="NCBI Taxonomy" id="49249"/>
    <lineage>
        <taxon>Eukaryota</taxon>
        <taxon>Sar</taxon>
        <taxon>Stramenopiles</taxon>
        <taxon>Ochrophyta</taxon>
        <taxon>Bacillariophyta</taxon>
        <taxon>Mediophyceae</taxon>
        <taxon>Lithodesmiophycidae</taxon>
        <taxon>Lithodesmiales</taxon>
        <taxon>Lithodesmiaceae</taxon>
        <taxon>Ditylum</taxon>
    </lineage>
</organism>
<keyword evidence="1" id="KW-0472">Membrane</keyword>
<feature type="transmembrane region" description="Helical" evidence="1">
    <location>
        <begin position="74"/>
        <end position="98"/>
    </location>
</feature>
<dbReference type="AlphaFoldDB" id="A0A7S4RAV9"/>
<evidence type="ECO:0000256" key="1">
    <source>
        <dbReference type="SAM" id="Phobius"/>
    </source>
</evidence>
<proteinExistence type="predicted"/>
<name>A0A7S4RAV9_9STRA</name>
<evidence type="ECO:0000313" key="2">
    <source>
        <dbReference type="EMBL" id="CAE4606491.1"/>
    </source>
</evidence>
<accession>A0A7S4RAV9</accession>
<sequence length="99" mass="11596">MISKFTLDTSHEVILNFLARKACSRYACWGVSLSLHKQITIELKFYKSTGHQELTQCFCSKYSFNKKLKMEFHFVLLLFTLASFLSPLLFFSCLFLFAF</sequence>
<protein>
    <submittedName>
        <fullName evidence="2">Uncharacterized protein</fullName>
    </submittedName>
</protein>